<keyword evidence="2" id="KW-0378">Hydrolase</keyword>
<dbReference type="SUPFAM" id="SSF56219">
    <property type="entry name" value="DNase I-like"/>
    <property type="match status" value="1"/>
</dbReference>
<keyword evidence="3" id="KW-1185">Reference proteome</keyword>
<dbReference type="GO" id="GO:0004519">
    <property type="term" value="F:endonuclease activity"/>
    <property type="evidence" value="ECO:0007669"/>
    <property type="project" value="UniProtKB-KW"/>
</dbReference>
<protein>
    <submittedName>
        <fullName evidence="2">Metal-dependent hydrolase, endonuclease/exonuclease/phosphatase family</fullName>
    </submittedName>
</protein>
<dbReference type="STRING" id="658167.SAMN04488135_113134"/>
<dbReference type="EMBL" id="FQXE01000013">
    <property type="protein sequence ID" value="SHI21601.1"/>
    <property type="molecule type" value="Genomic_DNA"/>
</dbReference>
<keyword evidence="2" id="KW-0540">Nuclease</keyword>
<dbReference type="AlphaFoldDB" id="A0A1M5ZBK4"/>
<dbReference type="PANTHER" id="PTHR14859:SF1">
    <property type="entry name" value="PGAP2-INTERACTING PROTEIN"/>
    <property type="match status" value="1"/>
</dbReference>
<dbReference type="PANTHER" id="PTHR14859">
    <property type="entry name" value="CALCOFLUOR WHITE HYPERSENSITIVE PROTEIN PRECURSOR"/>
    <property type="match status" value="1"/>
</dbReference>
<proteinExistence type="predicted"/>
<dbReference type="RefSeq" id="WP_073106980.1">
    <property type="nucleotide sequence ID" value="NZ_FQXE01000013.1"/>
</dbReference>
<dbReference type="InterPro" id="IPR036691">
    <property type="entry name" value="Endo/exonu/phosph_ase_sf"/>
</dbReference>
<dbReference type="InterPro" id="IPR005135">
    <property type="entry name" value="Endo/exonuclease/phosphatase"/>
</dbReference>
<organism evidence="2 3">
    <name type="scientific">Pollutimonas bauzanensis</name>
    <dbReference type="NCBI Taxonomy" id="658167"/>
    <lineage>
        <taxon>Bacteria</taxon>
        <taxon>Pseudomonadati</taxon>
        <taxon>Pseudomonadota</taxon>
        <taxon>Betaproteobacteria</taxon>
        <taxon>Burkholderiales</taxon>
        <taxon>Alcaligenaceae</taxon>
        <taxon>Pollutimonas</taxon>
    </lineage>
</organism>
<evidence type="ECO:0000313" key="3">
    <source>
        <dbReference type="Proteomes" id="UP000184226"/>
    </source>
</evidence>
<dbReference type="Pfam" id="PF03372">
    <property type="entry name" value="Exo_endo_phos"/>
    <property type="match status" value="1"/>
</dbReference>
<reference evidence="2 3" key="1">
    <citation type="submission" date="2016-11" db="EMBL/GenBank/DDBJ databases">
        <authorList>
            <person name="Jaros S."/>
            <person name="Januszkiewicz K."/>
            <person name="Wedrychowicz H."/>
        </authorList>
    </citation>
    <scope>NUCLEOTIDE SEQUENCE [LARGE SCALE GENOMIC DNA]</scope>
    <source>
        <strain evidence="2 3">CGMCC 1.10190</strain>
    </source>
</reference>
<dbReference type="GO" id="GO:0016020">
    <property type="term" value="C:membrane"/>
    <property type="evidence" value="ECO:0007669"/>
    <property type="project" value="GOC"/>
</dbReference>
<keyword evidence="2" id="KW-0269">Exonuclease</keyword>
<keyword evidence="2" id="KW-0255">Endonuclease</keyword>
<dbReference type="GO" id="GO:0006506">
    <property type="term" value="P:GPI anchor biosynthetic process"/>
    <property type="evidence" value="ECO:0007669"/>
    <property type="project" value="TreeGrafter"/>
</dbReference>
<name>A0A1M5ZBK4_9BURK</name>
<accession>A0A1M5ZBK4</accession>
<dbReference type="InterPro" id="IPR051916">
    <property type="entry name" value="GPI-anchor_lipid_remodeler"/>
</dbReference>
<sequence>MTIASAPATLKILTVNTHKGFTFFNRRFILHELRDAIRATHADIVFLQEVLGAHEVHALRLAGWPSVSQYEFLADSIWDDFAYGRNAVYPHGHHGNALLSKFPITHYDNLDISVGKHEKRGMLHCVLRPPHSGMDIHVVCVHLGLHERHRSSQLALLCGLLKDEIPPEAPLVVAGDFNDWRLRGQKTLMRSSGLKEVFAECHGQVSRTFPARFPLLRLDRIYVRNMAHFRPVALASRPWMHLSDHAPLAAEVTL</sequence>
<gene>
    <name evidence="2" type="ORF">SAMN04488135_113134</name>
</gene>
<dbReference type="Proteomes" id="UP000184226">
    <property type="component" value="Unassembled WGS sequence"/>
</dbReference>
<evidence type="ECO:0000313" key="2">
    <source>
        <dbReference type="EMBL" id="SHI21601.1"/>
    </source>
</evidence>
<evidence type="ECO:0000259" key="1">
    <source>
        <dbReference type="Pfam" id="PF03372"/>
    </source>
</evidence>
<dbReference type="OrthoDB" id="9793162at2"/>
<dbReference type="Gene3D" id="3.60.10.10">
    <property type="entry name" value="Endonuclease/exonuclease/phosphatase"/>
    <property type="match status" value="1"/>
</dbReference>
<dbReference type="GO" id="GO:0004527">
    <property type="term" value="F:exonuclease activity"/>
    <property type="evidence" value="ECO:0007669"/>
    <property type="project" value="UniProtKB-KW"/>
</dbReference>
<feature type="domain" description="Endonuclease/exonuclease/phosphatase" evidence="1">
    <location>
        <begin position="32"/>
        <end position="245"/>
    </location>
</feature>